<reference evidence="3" key="1">
    <citation type="submission" date="2021-02" db="EMBL/GenBank/DDBJ databases">
        <authorList>
            <person name="Nowell W R."/>
        </authorList>
    </citation>
    <scope>NUCLEOTIDE SEQUENCE</scope>
    <source>
        <strain evidence="3">Ploen Becks lab</strain>
    </source>
</reference>
<evidence type="ECO:0000256" key="1">
    <source>
        <dbReference type="SAM" id="Coils"/>
    </source>
</evidence>
<dbReference type="Pfam" id="PF00078">
    <property type="entry name" value="RVT_1"/>
    <property type="match status" value="1"/>
</dbReference>
<dbReference type="InterPro" id="IPR043502">
    <property type="entry name" value="DNA/RNA_pol_sf"/>
</dbReference>
<accession>A0A814NLU6</accession>
<dbReference type="InterPro" id="IPR000477">
    <property type="entry name" value="RT_dom"/>
</dbReference>
<feature type="domain" description="Reverse transcriptase" evidence="2">
    <location>
        <begin position="116"/>
        <end position="371"/>
    </location>
</feature>
<proteinExistence type="predicted"/>
<feature type="coiled-coil region" evidence="1">
    <location>
        <begin position="500"/>
        <end position="527"/>
    </location>
</feature>
<dbReference type="PROSITE" id="PS50878">
    <property type="entry name" value="RT_POL"/>
    <property type="match status" value="1"/>
</dbReference>
<organism evidence="3 4">
    <name type="scientific">Brachionus calyciflorus</name>
    <dbReference type="NCBI Taxonomy" id="104777"/>
    <lineage>
        <taxon>Eukaryota</taxon>
        <taxon>Metazoa</taxon>
        <taxon>Spiralia</taxon>
        <taxon>Gnathifera</taxon>
        <taxon>Rotifera</taxon>
        <taxon>Eurotatoria</taxon>
        <taxon>Monogononta</taxon>
        <taxon>Pseudotrocha</taxon>
        <taxon>Ploima</taxon>
        <taxon>Brachionidae</taxon>
        <taxon>Brachionus</taxon>
    </lineage>
</organism>
<evidence type="ECO:0000313" key="3">
    <source>
        <dbReference type="EMBL" id="CAF1095476.1"/>
    </source>
</evidence>
<dbReference type="Proteomes" id="UP000663879">
    <property type="component" value="Unassembled WGS sequence"/>
</dbReference>
<gene>
    <name evidence="3" type="ORF">OXX778_LOCUS20884</name>
</gene>
<name>A0A814NLU6_9BILA</name>
<dbReference type="EMBL" id="CAJNOC010007272">
    <property type="protein sequence ID" value="CAF1095476.1"/>
    <property type="molecule type" value="Genomic_DNA"/>
</dbReference>
<comment type="caution">
    <text evidence="3">The sequence shown here is derived from an EMBL/GenBank/DDBJ whole genome shotgun (WGS) entry which is preliminary data.</text>
</comment>
<protein>
    <recommendedName>
        <fullName evidence="2">Reverse transcriptase domain-containing protein</fullName>
    </recommendedName>
</protein>
<keyword evidence="1" id="KW-0175">Coiled coil</keyword>
<evidence type="ECO:0000313" key="4">
    <source>
        <dbReference type="Proteomes" id="UP000663879"/>
    </source>
</evidence>
<dbReference type="PANTHER" id="PTHR19446">
    <property type="entry name" value="REVERSE TRANSCRIPTASES"/>
    <property type="match status" value="1"/>
</dbReference>
<sequence>MIKTARESEKALGLSKKVKIVYSSRFEDKSEEIDFLNNENKFLYKNLKTAQKFSDEFTNLNAQNFASFYTDLFSHQGKPNNLEQEKVKQKVNDYFESFKNSKMEFIITNEDLEKVITISYGYLPNDFNRSLVTPIPKKGPLNGPSDFRPISVSSAFSIIFESFLLSKMDCFNDLNPNQFGYKKNSSCKQAHFIVNETINYYRHGGSKFHLVSLDATKAFDRLWRDGLFFKLIVKIPKDLWRILFLYCKNSKIKIKFIGKISESASTYEGVKQGGVLSPYLFNFFIDNLITNCFEKNIGAKIDKTLVSIIAYCDDIILMAPSFNHCQCLLSECAEFGKTWKLEFNAAKSVAISFYKTRVAFDSRFILNGNIIPNVSGLIYLGLPVGSYEFINEFLEKKWKSVEKSLYCLYDLGCKPKMMSPNLVSFLYKTYCQSIFQYVLDNIYMSETKLKEFDTRQNLLIKQVICLNKYSKMKELRNTCQINGPVFDDKIIEEKIREILSKETKKDINDLKSRIEKVETSQSSLESTVKDQIDKLVKVASEVAIVKEEIKYPIKLKWAI</sequence>
<evidence type="ECO:0000259" key="2">
    <source>
        <dbReference type="PROSITE" id="PS50878"/>
    </source>
</evidence>
<keyword evidence="4" id="KW-1185">Reference proteome</keyword>
<dbReference type="SUPFAM" id="SSF56672">
    <property type="entry name" value="DNA/RNA polymerases"/>
    <property type="match status" value="1"/>
</dbReference>
<dbReference type="CDD" id="cd01650">
    <property type="entry name" value="RT_nLTR_like"/>
    <property type="match status" value="1"/>
</dbReference>
<dbReference type="OrthoDB" id="10014409at2759"/>
<dbReference type="AlphaFoldDB" id="A0A814NLU6"/>